<keyword evidence="3 6" id="KW-0812">Transmembrane</keyword>
<feature type="domain" description="Cardiolipin synthase N-terminal" evidence="7">
    <location>
        <begin position="13"/>
        <end position="57"/>
    </location>
</feature>
<keyword evidence="4 6" id="KW-1133">Transmembrane helix</keyword>
<dbReference type="EMBL" id="CAEZWW010000001">
    <property type="protein sequence ID" value="CAB4660560.1"/>
    <property type="molecule type" value="Genomic_DNA"/>
</dbReference>
<dbReference type="EMBL" id="CAEZZA010000008">
    <property type="protein sequence ID" value="CAB4737338.1"/>
    <property type="molecule type" value="Genomic_DNA"/>
</dbReference>
<keyword evidence="2" id="KW-1003">Cell membrane</keyword>
<dbReference type="InterPro" id="IPR027379">
    <property type="entry name" value="CLS_N"/>
</dbReference>
<evidence type="ECO:0000259" key="7">
    <source>
        <dbReference type="Pfam" id="PF13396"/>
    </source>
</evidence>
<evidence type="ECO:0000256" key="6">
    <source>
        <dbReference type="SAM" id="Phobius"/>
    </source>
</evidence>
<feature type="transmembrane region" description="Helical" evidence="6">
    <location>
        <begin position="35"/>
        <end position="55"/>
    </location>
</feature>
<evidence type="ECO:0000256" key="1">
    <source>
        <dbReference type="ARBA" id="ARBA00004651"/>
    </source>
</evidence>
<evidence type="ECO:0000313" key="9">
    <source>
        <dbReference type="EMBL" id="CAB4693104.1"/>
    </source>
</evidence>
<dbReference type="AlphaFoldDB" id="A0A6J6P9W5"/>
<keyword evidence="5 6" id="KW-0472">Membrane</keyword>
<dbReference type="EMBL" id="CAFBLV010000001">
    <property type="protein sequence ID" value="CAB4858043.1"/>
    <property type="molecule type" value="Genomic_DNA"/>
</dbReference>
<dbReference type="EMBL" id="CAEZXZ010000006">
    <property type="protein sequence ID" value="CAB4693104.1"/>
    <property type="molecule type" value="Genomic_DNA"/>
</dbReference>
<accession>A0A6J6P9W5</accession>
<evidence type="ECO:0000313" key="8">
    <source>
        <dbReference type="EMBL" id="CAB4660560.1"/>
    </source>
</evidence>
<evidence type="ECO:0000313" key="12">
    <source>
        <dbReference type="EMBL" id="CAB5006079.1"/>
    </source>
</evidence>
<proteinExistence type="predicted"/>
<organism evidence="9">
    <name type="scientific">freshwater metagenome</name>
    <dbReference type="NCBI Taxonomy" id="449393"/>
    <lineage>
        <taxon>unclassified sequences</taxon>
        <taxon>metagenomes</taxon>
        <taxon>ecological metagenomes</taxon>
    </lineage>
</organism>
<evidence type="ECO:0000256" key="5">
    <source>
        <dbReference type="ARBA" id="ARBA00023136"/>
    </source>
</evidence>
<evidence type="ECO:0000256" key="3">
    <source>
        <dbReference type="ARBA" id="ARBA00022692"/>
    </source>
</evidence>
<gene>
    <name evidence="8" type="ORF">UFOPK2310_00021</name>
    <name evidence="9" type="ORF">UFOPK2625_00089</name>
    <name evidence="10" type="ORF">UFOPK2809_00116</name>
    <name evidence="11" type="ORF">UFOPK3425_00010</name>
    <name evidence="12" type="ORF">UFOPK4092_00129</name>
</gene>
<name>A0A6J6P9W5_9ZZZZ</name>
<evidence type="ECO:0000313" key="10">
    <source>
        <dbReference type="EMBL" id="CAB4737338.1"/>
    </source>
</evidence>
<protein>
    <submittedName>
        <fullName evidence="9">Unannotated protein</fullName>
    </submittedName>
</protein>
<dbReference type="EMBL" id="CAFBPJ010000007">
    <property type="protein sequence ID" value="CAB5006079.1"/>
    <property type="molecule type" value="Genomic_DNA"/>
</dbReference>
<reference evidence="9" key="1">
    <citation type="submission" date="2020-05" db="EMBL/GenBank/DDBJ databases">
        <authorList>
            <person name="Chiriac C."/>
            <person name="Salcher M."/>
            <person name="Ghai R."/>
            <person name="Kavagutti S V."/>
        </authorList>
    </citation>
    <scope>NUCLEOTIDE SEQUENCE</scope>
</reference>
<evidence type="ECO:0000256" key="4">
    <source>
        <dbReference type="ARBA" id="ARBA00022989"/>
    </source>
</evidence>
<evidence type="ECO:0000256" key="2">
    <source>
        <dbReference type="ARBA" id="ARBA00022475"/>
    </source>
</evidence>
<dbReference type="GO" id="GO:0005886">
    <property type="term" value="C:plasma membrane"/>
    <property type="evidence" value="ECO:0007669"/>
    <property type="project" value="UniProtKB-SubCell"/>
</dbReference>
<evidence type="ECO:0000313" key="11">
    <source>
        <dbReference type="EMBL" id="CAB4858043.1"/>
    </source>
</evidence>
<dbReference type="Pfam" id="PF13396">
    <property type="entry name" value="PLDc_N"/>
    <property type="match status" value="1"/>
</dbReference>
<comment type="subcellular location">
    <subcellularLocation>
        <location evidence="1">Cell membrane</location>
        <topology evidence="1">Multi-pass membrane protein</topology>
    </subcellularLocation>
</comment>
<feature type="transmembrane region" description="Helical" evidence="6">
    <location>
        <begin position="6"/>
        <end position="23"/>
    </location>
</feature>
<sequence>MVRVLGVLVLVAMYISFIIDVLRTPRLEARTLPKMLWLALVVLIPLIGGIFWFFLGRPRPTSGGVFRRRGPIAPDDDPKFLKGLDEEAWRRRMRERRGEA</sequence>